<evidence type="ECO:0000313" key="1">
    <source>
        <dbReference type="EMBL" id="SBV52580.1"/>
    </source>
</evidence>
<dbReference type="STRING" id="56449.XBLMG947_3376"/>
<protein>
    <submittedName>
        <fullName evidence="1">Uncharacterized protein</fullName>
    </submittedName>
</protein>
<dbReference type="EMBL" id="FLTX01000055">
    <property type="protein sequence ID" value="SBV52580.1"/>
    <property type="molecule type" value="Genomic_DNA"/>
</dbReference>
<evidence type="ECO:0000313" key="2">
    <source>
        <dbReference type="Proteomes" id="UP000092503"/>
    </source>
</evidence>
<sequence length="39" mass="4457">MCLLLRGKLDATLLQGAREPLKHELVLQGQRVCGFLHWI</sequence>
<dbReference type="Proteomes" id="UP000092503">
    <property type="component" value="Unassembled WGS sequence"/>
</dbReference>
<accession>A0A1C3NQ97</accession>
<name>A0A1C3NQ97_9XANT</name>
<reference evidence="1 2" key="1">
    <citation type="submission" date="2016-06" db="EMBL/GenBank/DDBJ databases">
        <authorList>
            <person name="Kjaerup R.B."/>
            <person name="Dalgaard T.S."/>
            <person name="Juul-Madsen H.R."/>
        </authorList>
    </citation>
    <scope>NUCLEOTIDE SEQUENCE [LARGE SCALE GENOMIC DNA]</scope>
    <source>
        <strain evidence="1">LMG947</strain>
    </source>
</reference>
<gene>
    <name evidence="1" type="ORF">XBLMG947_3376</name>
</gene>
<proteinExistence type="predicted"/>
<organism evidence="1 2">
    <name type="scientific">Xanthomonas bromi</name>
    <dbReference type="NCBI Taxonomy" id="56449"/>
    <lineage>
        <taxon>Bacteria</taxon>
        <taxon>Pseudomonadati</taxon>
        <taxon>Pseudomonadota</taxon>
        <taxon>Gammaproteobacteria</taxon>
        <taxon>Lysobacterales</taxon>
        <taxon>Lysobacteraceae</taxon>
        <taxon>Xanthomonas</taxon>
    </lineage>
</organism>
<dbReference type="AlphaFoldDB" id="A0A1C3NQ97"/>